<dbReference type="EMBL" id="AFJM02000009">
    <property type="protein sequence ID" value="EMM74535.1"/>
    <property type="molecule type" value="Genomic_DNA"/>
</dbReference>
<reference evidence="1 2" key="1">
    <citation type="submission" date="2013-01" db="EMBL/GenBank/DDBJ databases">
        <authorList>
            <person name="Harkins D.M."/>
            <person name="Durkin A.S."/>
            <person name="Brinkac L.M."/>
            <person name="Haft D.H."/>
            <person name="Selengut J.D."/>
            <person name="Sanka R."/>
            <person name="DePew J."/>
            <person name="Purushe J."/>
            <person name="Hospenthal D.R."/>
            <person name="Murray C.K."/>
            <person name="Pimentel G."/>
            <person name="Wasfy M."/>
            <person name="Vinetz J.M."/>
            <person name="Sutton G.G."/>
            <person name="Nierman W.C."/>
            <person name="Fouts D.E."/>
        </authorList>
    </citation>
    <scope>NUCLEOTIDE SEQUENCE [LARGE SCALE GENOMIC DNA]</scope>
    <source>
        <strain evidence="1 2">2006001855</strain>
    </source>
</reference>
<accession>M6FQ16</accession>
<comment type="caution">
    <text evidence="1">The sequence shown here is derived from an EMBL/GenBank/DDBJ whole genome shotgun (WGS) entry which is preliminary data.</text>
</comment>
<proteinExistence type="predicted"/>
<organism evidence="1 2">
    <name type="scientific">Leptospira weilii str. 2006001855</name>
    <dbReference type="NCBI Taxonomy" id="996804"/>
    <lineage>
        <taxon>Bacteria</taxon>
        <taxon>Pseudomonadati</taxon>
        <taxon>Spirochaetota</taxon>
        <taxon>Spirochaetia</taxon>
        <taxon>Leptospirales</taxon>
        <taxon>Leptospiraceae</taxon>
        <taxon>Leptospira</taxon>
    </lineage>
</organism>
<dbReference type="AlphaFoldDB" id="M6FQ16"/>
<name>M6FQ16_9LEPT</name>
<protein>
    <submittedName>
        <fullName evidence="1">Uncharacterized protein</fullName>
    </submittedName>
</protein>
<evidence type="ECO:0000313" key="2">
    <source>
        <dbReference type="Proteomes" id="UP000012101"/>
    </source>
</evidence>
<evidence type="ECO:0000313" key="1">
    <source>
        <dbReference type="EMBL" id="EMM74535.1"/>
    </source>
</evidence>
<gene>
    <name evidence="1" type="ORF">LEP1GSC038_4416</name>
</gene>
<dbReference type="Proteomes" id="UP000012101">
    <property type="component" value="Unassembled WGS sequence"/>
</dbReference>
<sequence length="37" mass="4515">MANKPFLKYKSFLKKESVDAKANIKKVWEKRVERYLK</sequence>